<dbReference type="Pfam" id="PF01041">
    <property type="entry name" value="DegT_DnrJ_EryC1"/>
    <property type="match status" value="1"/>
</dbReference>
<evidence type="ECO:0000313" key="2">
    <source>
        <dbReference type="EMBL" id="SVD12535.1"/>
    </source>
</evidence>
<dbReference type="GO" id="GO:0030170">
    <property type="term" value="F:pyridoxal phosphate binding"/>
    <property type="evidence" value="ECO:0007669"/>
    <property type="project" value="TreeGrafter"/>
</dbReference>
<evidence type="ECO:0000256" key="1">
    <source>
        <dbReference type="ARBA" id="ARBA00022898"/>
    </source>
</evidence>
<name>A0A382SST8_9ZZZZ</name>
<dbReference type="InterPro" id="IPR000653">
    <property type="entry name" value="DegT/StrS_aminotransferase"/>
</dbReference>
<dbReference type="PANTHER" id="PTHR30244:SF36">
    <property type="entry name" value="3-OXO-GLUCOSE-6-PHOSPHATE:GLUTAMATE AMINOTRANSFERASE"/>
    <property type="match status" value="1"/>
</dbReference>
<proteinExistence type="predicted"/>
<dbReference type="InterPro" id="IPR015424">
    <property type="entry name" value="PyrdxlP-dep_Trfase"/>
</dbReference>
<organism evidence="2">
    <name type="scientific">marine metagenome</name>
    <dbReference type="NCBI Taxonomy" id="408172"/>
    <lineage>
        <taxon>unclassified sequences</taxon>
        <taxon>metagenomes</taxon>
        <taxon>ecological metagenomes</taxon>
    </lineage>
</organism>
<evidence type="ECO:0008006" key="3">
    <source>
        <dbReference type="Google" id="ProtNLM"/>
    </source>
</evidence>
<dbReference type="GO" id="GO:0008483">
    <property type="term" value="F:transaminase activity"/>
    <property type="evidence" value="ECO:0007669"/>
    <property type="project" value="TreeGrafter"/>
</dbReference>
<dbReference type="Gene3D" id="3.90.1150.10">
    <property type="entry name" value="Aspartate Aminotransferase, domain 1"/>
    <property type="match status" value="1"/>
</dbReference>
<dbReference type="AlphaFoldDB" id="A0A382SST8"/>
<reference evidence="2" key="1">
    <citation type="submission" date="2018-05" db="EMBL/GenBank/DDBJ databases">
        <authorList>
            <person name="Lanie J.A."/>
            <person name="Ng W.-L."/>
            <person name="Kazmierczak K.M."/>
            <person name="Andrzejewski T.M."/>
            <person name="Davidsen T.M."/>
            <person name="Wayne K.J."/>
            <person name="Tettelin H."/>
            <person name="Glass J.I."/>
            <person name="Rusch D."/>
            <person name="Podicherti R."/>
            <person name="Tsui H.-C.T."/>
            <person name="Winkler M.E."/>
        </authorList>
    </citation>
    <scope>NUCLEOTIDE SEQUENCE</scope>
</reference>
<dbReference type="InterPro" id="IPR015422">
    <property type="entry name" value="PyrdxlP-dep_Trfase_small"/>
</dbReference>
<sequence length="120" mass="14224">EQRIRNASKYDQSLKELKGLVSIPARRANVKHTYHLYMIRVTRRDELHQYLNERGVEAKIHYPIPVHLQEAARHLGYQEGDFPICESDCQSILTLPVHEHLTTEEADYTIDQIRLFYEHK</sequence>
<dbReference type="SUPFAM" id="SSF53383">
    <property type="entry name" value="PLP-dependent transferases"/>
    <property type="match status" value="1"/>
</dbReference>
<keyword evidence="1" id="KW-0663">Pyridoxal phosphate</keyword>
<protein>
    <recommendedName>
        <fullName evidence="3">Transcriptional regulator</fullName>
    </recommendedName>
</protein>
<dbReference type="EMBL" id="UINC01131061">
    <property type="protein sequence ID" value="SVD12535.1"/>
    <property type="molecule type" value="Genomic_DNA"/>
</dbReference>
<dbReference type="GO" id="GO:0000271">
    <property type="term" value="P:polysaccharide biosynthetic process"/>
    <property type="evidence" value="ECO:0007669"/>
    <property type="project" value="TreeGrafter"/>
</dbReference>
<dbReference type="PANTHER" id="PTHR30244">
    <property type="entry name" value="TRANSAMINASE"/>
    <property type="match status" value="1"/>
</dbReference>
<accession>A0A382SST8</accession>
<feature type="non-terminal residue" evidence="2">
    <location>
        <position position="1"/>
    </location>
</feature>
<gene>
    <name evidence="2" type="ORF">METZ01_LOCUS365389</name>
</gene>